<evidence type="ECO:0000256" key="1">
    <source>
        <dbReference type="ARBA" id="ARBA00022801"/>
    </source>
</evidence>
<evidence type="ECO:0000313" key="5">
    <source>
        <dbReference type="Proteomes" id="UP000019365"/>
    </source>
</evidence>
<dbReference type="OrthoDB" id="1648028at2"/>
<feature type="active site" description="Acyl-thioester intermediate" evidence="2">
    <location>
        <position position="210"/>
    </location>
</feature>
<organism evidence="4 5">
    <name type="scientific">Ruminococcus flavefaciens 007c</name>
    <dbReference type="NCBI Taxonomy" id="1341157"/>
    <lineage>
        <taxon>Bacteria</taxon>
        <taxon>Bacillati</taxon>
        <taxon>Bacillota</taxon>
        <taxon>Clostridia</taxon>
        <taxon>Eubacteriales</taxon>
        <taxon>Oscillospiraceae</taxon>
        <taxon>Ruminococcus</taxon>
    </lineage>
</organism>
<comment type="caution">
    <text evidence="4">The sequence shown here is derived from an EMBL/GenBank/DDBJ whole genome shotgun (WGS) entry which is preliminary data.</text>
</comment>
<evidence type="ECO:0000313" key="4">
    <source>
        <dbReference type="EMBL" id="EWM53039.1"/>
    </source>
</evidence>
<keyword evidence="3" id="KW-0812">Transmembrane</keyword>
<evidence type="ECO:0008006" key="6">
    <source>
        <dbReference type="Google" id="ProtNLM"/>
    </source>
</evidence>
<dbReference type="Gene3D" id="2.40.260.10">
    <property type="entry name" value="Sortase"/>
    <property type="match status" value="1"/>
</dbReference>
<dbReference type="Pfam" id="PF04203">
    <property type="entry name" value="Sortase"/>
    <property type="match status" value="1"/>
</dbReference>
<dbReference type="eggNOG" id="COG3764">
    <property type="taxonomic scope" value="Bacteria"/>
</dbReference>
<dbReference type="PATRIC" id="fig|1341157.4.peg.2523"/>
<keyword evidence="5" id="KW-1185">Reference proteome</keyword>
<dbReference type="SUPFAM" id="SSF63817">
    <property type="entry name" value="Sortase"/>
    <property type="match status" value="1"/>
</dbReference>
<evidence type="ECO:0000256" key="2">
    <source>
        <dbReference type="PIRSR" id="PIRSR605754-1"/>
    </source>
</evidence>
<accession>W7UN81</accession>
<dbReference type="InterPro" id="IPR005754">
    <property type="entry name" value="Sortase"/>
</dbReference>
<feature type="active site" description="Proton donor/acceptor" evidence="2">
    <location>
        <position position="148"/>
    </location>
</feature>
<dbReference type="InterPro" id="IPR042002">
    <property type="entry name" value="Sortase_C"/>
</dbReference>
<sequence>MSKRRNVITTVIFVITLVSGICLIAYPSFSNWWNSRYQSRAIANYDHAVANMNDSDKERILAEAEKYNDRLSELAAPYDEYDSVSGYDDTLDITGTGIMGYITIPKINVYLPIYHGTSPEVLNIAVGHLQGSSLPTGGKGRHTVISAHRGLPSAKLFTDIDNLIEDDVFTLTILDEVLTYEVDQINIVLPTDRSELTAADDMDLVTLMTCTPYGVNTHRLLVRAHRIDTVYPHNVRVPADAVQVDDLTVYSAIVAAVLILLLIYWLIMSRLRRSHNFSQEKIYDIPLKKNDNS</sequence>
<keyword evidence="1" id="KW-0378">Hydrolase</keyword>
<protein>
    <recommendedName>
        <fullName evidence="6">Sortase</fullName>
    </recommendedName>
</protein>
<dbReference type="Proteomes" id="UP000019365">
    <property type="component" value="Unassembled WGS sequence"/>
</dbReference>
<reference evidence="4 5" key="1">
    <citation type="journal article" date="2014" name="PLoS ONE">
        <title>Rumen cellulosomics: divergent fiber-degrading strategies revealed by comparative genome-wide analysis of six ruminococcal strains.</title>
        <authorList>
            <person name="Dassa B."/>
            <person name="Borovok I."/>
            <person name="Ruimy-Israeli V."/>
            <person name="Lamed R."/>
            <person name="Flint H.J."/>
            <person name="Duncan S.H."/>
            <person name="Henrissat B."/>
            <person name="Coutinho P."/>
            <person name="Morrison M."/>
            <person name="Mosoni P."/>
            <person name="Yeoman C.J."/>
            <person name="White B.A."/>
            <person name="Bayer E.A."/>
        </authorList>
    </citation>
    <scope>NUCLEOTIDE SEQUENCE [LARGE SCALE GENOMIC DNA]</scope>
    <source>
        <strain evidence="4 5">007c</strain>
    </source>
</reference>
<gene>
    <name evidence="4" type="ORF">RF007C_15615</name>
</gene>
<dbReference type="InterPro" id="IPR023365">
    <property type="entry name" value="Sortase_dom-sf"/>
</dbReference>
<evidence type="ECO:0000256" key="3">
    <source>
        <dbReference type="SAM" id="Phobius"/>
    </source>
</evidence>
<proteinExistence type="predicted"/>
<dbReference type="AlphaFoldDB" id="W7UN81"/>
<dbReference type="NCBIfam" id="TIGR01076">
    <property type="entry name" value="sortase_fam"/>
    <property type="match status" value="1"/>
</dbReference>
<dbReference type="CDD" id="cd05827">
    <property type="entry name" value="Sortase_C"/>
    <property type="match status" value="1"/>
</dbReference>
<dbReference type="NCBIfam" id="NF033745">
    <property type="entry name" value="class_C_sortase"/>
    <property type="match status" value="1"/>
</dbReference>
<dbReference type="RefSeq" id="WP_037300236.1">
    <property type="nucleotide sequence ID" value="NZ_ATAX01000028.1"/>
</dbReference>
<dbReference type="EMBL" id="ATAX01000028">
    <property type="protein sequence ID" value="EWM53039.1"/>
    <property type="molecule type" value="Genomic_DNA"/>
</dbReference>
<keyword evidence="3" id="KW-1133">Transmembrane helix</keyword>
<keyword evidence="3" id="KW-0472">Membrane</keyword>
<feature type="transmembrane region" description="Helical" evidence="3">
    <location>
        <begin position="247"/>
        <end position="267"/>
    </location>
</feature>
<dbReference type="GO" id="GO:0016787">
    <property type="term" value="F:hydrolase activity"/>
    <property type="evidence" value="ECO:0007669"/>
    <property type="project" value="UniProtKB-KW"/>
</dbReference>
<feature type="transmembrane region" description="Helical" evidence="3">
    <location>
        <begin position="7"/>
        <end position="29"/>
    </location>
</feature>
<name>W7UN81_RUMFL</name>